<name>A0AAN9H181_9TELE</name>
<comment type="caution">
    <text evidence="1">The sequence shown here is derived from an EMBL/GenBank/DDBJ whole genome shotgun (WGS) entry which is preliminary data.</text>
</comment>
<gene>
    <name evidence="1" type="ORF">R3I93_014509</name>
</gene>
<reference evidence="1 2" key="1">
    <citation type="submission" date="2024-02" db="EMBL/GenBank/DDBJ databases">
        <title>Chromosome-level genome assembly of the Eurasian Minnow (Phoxinus phoxinus).</title>
        <authorList>
            <person name="Oriowo T.O."/>
            <person name="Martin S."/>
            <person name="Stange M."/>
            <person name="Chrysostomakis Y."/>
            <person name="Brown T."/>
            <person name="Winkler S."/>
            <person name="Kukowka S."/>
            <person name="Myers E.W."/>
            <person name="Bohne A."/>
        </authorList>
    </citation>
    <scope>NUCLEOTIDE SEQUENCE [LARGE SCALE GENOMIC DNA]</scope>
    <source>
        <strain evidence="1">ZFMK-TIS-60720</strain>
        <tissue evidence="1">Whole Organism</tissue>
    </source>
</reference>
<dbReference type="AlphaFoldDB" id="A0AAN9H181"/>
<accession>A0AAN9H181</accession>
<proteinExistence type="predicted"/>
<dbReference type="EMBL" id="JAYKXH010000015">
    <property type="protein sequence ID" value="KAK7143381.1"/>
    <property type="molecule type" value="Genomic_DNA"/>
</dbReference>
<keyword evidence="2" id="KW-1185">Reference proteome</keyword>
<organism evidence="1 2">
    <name type="scientific">Phoxinus phoxinus</name>
    <name type="common">Eurasian minnow</name>
    <dbReference type="NCBI Taxonomy" id="58324"/>
    <lineage>
        <taxon>Eukaryota</taxon>
        <taxon>Metazoa</taxon>
        <taxon>Chordata</taxon>
        <taxon>Craniata</taxon>
        <taxon>Vertebrata</taxon>
        <taxon>Euteleostomi</taxon>
        <taxon>Actinopterygii</taxon>
        <taxon>Neopterygii</taxon>
        <taxon>Teleostei</taxon>
        <taxon>Ostariophysi</taxon>
        <taxon>Cypriniformes</taxon>
        <taxon>Leuciscidae</taxon>
        <taxon>Phoxininae</taxon>
        <taxon>Phoxinus</taxon>
    </lineage>
</organism>
<sequence length="27" mass="3054">MNCKNDEQNGLRSVTNASRRCEVKGLM</sequence>
<protein>
    <submittedName>
        <fullName evidence="1">Uncharacterized protein</fullName>
    </submittedName>
</protein>
<evidence type="ECO:0000313" key="1">
    <source>
        <dbReference type="EMBL" id="KAK7143381.1"/>
    </source>
</evidence>
<dbReference type="Proteomes" id="UP001364617">
    <property type="component" value="Unassembled WGS sequence"/>
</dbReference>
<evidence type="ECO:0000313" key="2">
    <source>
        <dbReference type="Proteomes" id="UP001364617"/>
    </source>
</evidence>